<dbReference type="EMBL" id="FOGC01000001">
    <property type="protein sequence ID" value="SEQ05844.1"/>
    <property type="molecule type" value="Genomic_DNA"/>
</dbReference>
<name>A0A1H9CXF6_9GAMM</name>
<dbReference type="Pfam" id="PF06196">
    <property type="entry name" value="DUF997"/>
    <property type="match status" value="1"/>
</dbReference>
<reference evidence="3" key="1">
    <citation type="submission" date="2016-10" db="EMBL/GenBank/DDBJ databases">
        <authorList>
            <person name="Varghese N."/>
            <person name="Submissions S."/>
        </authorList>
    </citation>
    <scope>NUCLEOTIDE SEQUENCE [LARGE SCALE GENOMIC DNA]</scope>
    <source>
        <strain evidence="3">8N4</strain>
    </source>
</reference>
<dbReference type="Proteomes" id="UP000242515">
    <property type="component" value="Unassembled WGS sequence"/>
</dbReference>
<dbReference type="STRING" id="988801.SAMN05216522_10148"/>
<dbReference type="RefSeq" id="WP_092671066.1">
    <property type="nucleotide sequence ID" value="NZ_FOGC01000001.1"/>
</dbReference>
<keyword evidence="1" id="KW-1133">Transmembrane helix</keyword>
<gene>
    <name evidence="2" type="ORF">SAMN05216522_10148</name>
</gene>
<dbReference type="NCBIfam" id="NF007918">
    <property type="entry name" value="PRK10633.1"/>
    <property type="match status" value="1"/>
</dbReference>
<evidence type="ECO:0000313" key="2">
    <source>
        <dbReference type="EMBL" id="SEQ05844.1"/>
    </source>
</evidence>
<evidence type="ECO:0000313" key="3">
    <source>
        <dbReference type="Proteomes" id="UP000242515"/>
    </source>
</evidence>
<evidence type="ECO:0000256" key="1">
    <source>
        <dbReference type="SAM" id="Phobius"/>
    </source>
</evidence>
<dbReference type="InterPro" id="IPR010398">
    <property type="entry name" value="DUF997"/>
</dbReference>
<dbReference type="PANTHER" id="PTHR39174:SF1">
    <property type="entry name" value="INNER MEMBRANE PROTEIN"/>
    <property type="match status" value="1"/>
</dbReference>
<keyword evidence="1" id="KW-0812">Transmembrane</keyword>
<feature type="transmembrane region" description="Helical" evidence="1">
    <location>
        <begin position="12"/>
        <end position="33"/>
    </location>
</feature>
<accession>A0A1H9CXF6</accession>
<dbReference type="OrthoDB" id="7062456at2"/>
<organism evidence="2 3">
    <name type="scientific">Rosenbergiella nectarea</name>
    <dbReference type="NCBI Taxonomy" id="988801"/>
    <lineage>
        <taxon>Bacteria</taxon>
        <taxon>Pseudomonadati</taxon>
        <taxon>Pseudomonadota</taxon>
        <taxon>Gammaproteobacteria</taxon>
        <taxon>Enterobacterales</taxon>
        <taxon>Erwiniaceae</taxon>
        <taxon>Rosenbergiella</taxon>
    </lineage>
</organism>
<protein>
    <submittedName>
        <fullName evidence="2">Uncharacterized membrane protein YhdT</fullName>
    </submittedName>
</protein>
<dbReference type="PANTHER" id="PTHR39174">
    <property type="entry name" value="INNER MEMBRANE PROTEIN-RELATED"/>
    <property type="match status" value="1"/>
</dbReference>
<sequence>MDPRFIQAHKEARWSLLLSIGWVVVWITTAYTGGQELGLFGFPRWFEWSCLFAPALFIFLCWMMVRYLFADLPLED</sequence>
<dbReference type="AlphaFoldDB" id="A0A1H9CXF6"/>
<feature type="transmembrane region" description="Helical" evidence="1">
    <location>
        <begin position="45"/>
        <end position="69"/>
    </location>
</feature>
<proteinExistence type="predicted"/>
<keyword evidence="1" id="KW-0472">Membrane</keyword>
<keyword evidence="3" id="KW-1185">Reference proteome</keyword>